<evidence type="ECO:0000256" key="2">
    <source>
        <dbReference type="ARBA" id="ARBA00023015"/>
    </source>
</evidence>
<dbReference type="InterPro" id="IPR036390">
    <property type="entry name" value="WH_DNA-bd_sf"/>
</dbReference>
<reference evidence="5 6" key="1">
    <citation type="submission" date="2022-06" db="EMBL/GenBank/DDBJ databases">
        <authorList>
            <person name="Xuan X."/>
        </authorList>
    </citation>
    <scope>NUCLEOTIDE SEQUENCE [LARGE SCALE GENOMIC DNA]</scope>
    <source>
        <strain evidence="5 6">2V75</strain>
    </source>
</reference>
<protein>
    <submittedName>
        <fullName evidence="5">BlaI/MecI/CopY family transcriptional regulator</fullName>
    </submittedName>
</protein>
<dbReference type="Gene3D" id="1.10.10.10">
    <property type="entry name" value="Winged helix-like DNA-binding domain superfamily/Winged helix DNA-binding domain"/>
    <property type="match status" value="1"/>
</dbReference>
<dbReference type="Proteomes" id="UP001206312">
    <property type="component" value="Unassembled WGS sequence"/>
</dbReference>
<dbReference type="SUPFAM" id="SSF46785">
    <property type="entry name" value="Winged helix' DNA-binding domain"/>
    <property type="match status" value="1"/>
</dbReference>
<name>A0ABT1AXL5_9FLAO</name>
<dbReference type="InterPro" id="IPR036388">
    <property type="entry name" value="WH-like_DNA-bd_sf"/>
</dbReference>
<evidence type="ECO:0000256" key="1">
    <source>
        <dbReference type="ARBA" id="ARBA00011046"/>
    </source>
</evidence>
<organism evidence="5 6">
    <name type="scientific">Robiginitalea marina</name>
    <dbReference type="NCBI Taxonomy" id="2954105"/>
    <lineage>
        <taxon>Bacteria</taxon>
        <taxon>Pseudomonadati</taxon>
        <taxon>Bacteroidota</taxon>
        <taxon>Flavobacteriia</taxon>
        <taxon>Flavobacteriales</taxon>
        <taxon>Flavobacteriaceae</taxon>
        <taxon>Robiginitalea</taxon>
    </lineage>
</organism>
<evidence type="ECO:0000256" key="3">
    <source>
        <dbReference type="ARBA" id="ARBA00023125"/>
    </source>
</evidence>
<evidence type="ECO:0000313" key="5">
    <source>
        <dbReference type="EMBL" id="MCO5724103.1"/>
    </source>
</evidence>
<keyword evidence="2" id="KW-0805">Transcription regulation</keyword>
<sequence>MQRLTQREEEIMKLLWKLEKAFVKELLEAFPGKRKPHYNTLSTMVRNLEEKGFVGHEAFGNTHRYFPLVSREAYRREFIGESIADYFDHSYKSLVSHFAREEKISADDLREIIALIEKQKK</sequence>
<evidence type="ECO:0000256" key="4">
    <source>
        <dbReference type="ARBA" id="ARBA00023163"/>
    </source>
</evidence>
<evidence type="ECO:0000313" key="6">
    <source>
        <dbReference type="Proteomes" id="UP001206312"/>
    </source>
</evidence>
<dbReference type="RefSeq" id="WP_252740473.1">
    <property type="nucleotide sequence ID" value="NZ_JAMXIB010000002.1"/>
</dbReference>
<dbReference type="InterPro" id="IPR005650">
    <property type="entry name" value="BlaI_family"/>
</dbReference>
<proteinExistence type="inferred from homology"/>
<dbReference type="PIRSF" id="PIRSF019455">
    <property type="entry name" value="CopR_AtkY"/>
    <property type="match status" value="1"/>
</dbReference>
<dbReference type="Pfam" id="PF03965">
    <property type="entry name" value="Penicillinase_R"/>
    <property type="match status" value="1"/>
</dbReference>
<comment type="similarity">
    <text evidence="1">Belongs to the BlaI transcriptional regulatory family.</text>
</comment>
<gene>
    <name evidence="5" type="ORF">NG653_04490</name>
</gene>
<dbReference type="EMBL" id="JAMXIB010000002">
    <property type="protein sequence ID" value="MCO5724103.1"/>
    <property type="molecule type" value="Genomic_DNA"/>
</dbReference>
<keyword evidence="3" id="KW-0238">DNA-binding</keyword>
<accession>A0ABT1AXL5</accession>
<keyword evidence="4" id="KW-0804">Transcription</keyword>
<dbReference type="Gene3D" id="1.10.4040.10">
    <property type="entry name" value="Penicillinase repressor domain"/>
    <property type="match status" value="1"/>
</dbReference>
<comment type="caution">
    <text evidence="5">The sequence shown here is derived from an EMBL/GenBank/DDBJ whole genome shotgun (WGS) entry which is preliminary data.</text>
</comment>
<keyword evidence="6" id="KW-1185">Reference proteome</keyword>